<dbReference type="GO" id="GO:0004386">
    <property type="term" value="F:helicase activity"/>
    <property type="evidence" value="ECO:0007669"/>
    <property type="project" value="UniProtKB-KW"/>
</dbReference>
<name>A0A518G9Q5_9BACT</name>
<dbReference type="Gene3D" id="3.40.50.10810">
    <property type="entry name" value="Tandem AAA-ATPase domain"/>
    <property type="match status" value="2"/>
</dbReference>
<dbReference type="InterPro" id="IPR001650">
    <property type="entry name" value="Helicase_C-like"/>
</dbReference>
<keyword evidence="4" id="KW-0347">Helicase</keyword>
<feature type="domain" description="Helicase C-terminal" evidence="3">
    <location>
        <begin position="781"/>
        <end position="943"/>
    </location>
</feature>
<evidence type="ECO:0000256" key="1">
    <source>
        <dbReference type="ARBA" id="ARBA00022801"/>
    </source>
</evidence>
<dbReference type="CDD" id="cd18793">
    <property type="entry name" value="SF2_C_SNF"/>
    <property type="match status" value="1"/>
</dbReference>
<dbReference type="RefSeq" id="WP_145080178.1">
    <property type="nucleotide sequence ID" value="NZ_CP036298.1"/>
</dbReference>
<dbReference type="Pfam" id="PF00271">
    <property type="entry name" value="Helicase_C"/>
    <property type="match status" value="1"/>
</dbReference>
<dbReference type="Pfam" id="PF00176">
    <property type="entry name" value="SNF2-rel_dom"/>
    <property type="match status" value="1"/>
</dbReference>
<protein>
    <submittedName>
        <fullName evidence="4">ATP-dependent helicase HepA</fullName>
    </submittedName>
</protein>
<dbReference type="KEGG" id="ahel:Q31a_36240"/>
<dbReference type="Gene3D" id="3.40.50.300">
    <property type="entry name" value="P-loop containing nucleotide triphosphate hydrolases"/>
    <property type="match status" value="1"/>
</dbReference>
<dbReference type="OrthoDB" id="9760715at2"/>
<dbReference type="InterPro" id="IPR038718">
    <property type="entry name" value="SNF2-like_sf"/>
</dbReference>
<dbReference type="GO" id="GO:0005524">
    <property type="term" value="F:ATP binding"/>
    <property type="evidence" value="ECO:0007669"/>
    <property type="project" value="InterPro"/>
</dbReference>
<dbReference type="SMART" id="SM00490">
    <property type="entry name" value="HELICc"/>
    <property type="match status" value="1"/>
</dbReference>
<keyword evidence="1" id="KW-0378">Hydrolase</keyword>
<dbReference type="AlphaFoldDB" id="A0A518G9Q5"/>
<dbReference type="InterPro" id="IPR014001">
    <property type="entry name" value="Helicase_ATP-bd"/>
</dbReference>
<evidence type="ECO:0000313" key="4">
    <source>
        <dbReference type="EMBL" id="QDV25300.1"/>
    </source>
</evidence>
<dbReference type="PANTHER" id="PTHR10799">
    <property type="entry name" value="SNF2/RAD54 HELICASE FAMILY"/>
    <property type="match status" value="1"/>
</dbReference>
<dbReference type="Proteomes" id="UP000318017">
    <property type="component" value="Chromosome"/>
</dbReference>
<dbReference type="PROSITE" id="PS51194">
    <property type="entry name" value="HELICASE_CTER"/>
    <property type="match status" value="1"/>
</dbReference>
<keyword evidence="4" id="KW-0547">Nucleotide-binding</keyword>
<keyword evidence="4" id="KW-0067">ATP-binding</keyword>
<organism evidence="4 5">
    <name type="scientific">Aureliella helgolandensis</name>
    <dbReference type="NCBI Taxonomy" id="2527968"/>
    <lineage>
        <taxon>Bacteria</taxon>
        <taxon>Pseudomonadati</taxon>
        <taxon>Planctomycetota</taxon>
        <taxon>Planctomycetia</taxon>
        <taxon>Pirellulales</taxon>
        <taxon>Pirellulaceae</taxon>
        <taxon>Aureliella</taxon>
    </lineage>
</organism>
<dbReference type="SUPFAM" id="SSF52540">
    <property type="entry name" value="P-loop containing nucleoside triphosphate hydrolases"/>
    <property type="match status" value="2"/>
</dbReference>
<evidence type="ECO:0000313" key="5">
    <source>
        <dbReference type="Proteomes" id="UP000318017"/>
    </source>
</evidence>
<dbReference type="InterPro" id="IPR049730">
    <property type="entry name" value="SNF2/RAD54-like_C"/>
</dbReference>
<dbReference type="EMBL" id="CP036298">
    <property type="protein sequence ID" value="QDV25300.1"/>
    <property type="molecule type" value="Genomic_DNA"/>
</dbReference>
<proteinExistence type="predicted"/>
<dbReference type="InterPro" id="IPR000330">
    <property type="entry name" value="SNF2_N"/>
</dbReference>
<sequence length="963" mass="109658">MSAVDPFQLISSLVLGCKQNAHIPASDQDRQRRETIEILRRLSIQPGVVLADEVGMGKTFVALAVGYCVGLQSKRGPVVVMAPPNLIDKWENDLKTFCELYVDGHKPVDCNQGTPKELRATNAFRYGVARTSVDFLKLLDDPARTRSHMVFLAQGAMARRQSDKWVRLALVRETFRRHARGRSPLVQVRKVAHRFMAELLQALGTQSASSWGEDLWYSLLSTDPKEWKELFNGNVANEKRHLKDDPVPNAVVKALERGKLDLRSLAKSLEQMPLRASSNLTARITAVRHELKNIEDNTWRVLLAQASWRSPLLILDEAHHLKNPSTSLARQLQSPDSDQDLRSGEGALSGSFDRMLFLTATPFQLGHQELIRVLRRFGDIHFDKRSEVMSPEILHQKLDILEHSLTESQRAAIQLQKSWQRLGPTDMPPDADPNHWWLAIQSQDLESLSPRQRSLRESFEKCLNSRVKAQEQLRPWLIRYNKTDDWANVTVKRRIRFCGAAITDDQECDEGLAVPSEQLLPFFLAARSAASPGKELLGEALCSSYEAFRHTREHNQHGRDEEEGVEPKPPVNDTTHSAWYLKEFDNALLATTGAAHPKIAATVQRVVDLWEQGEKVLVFAFYRQTVRALRLHVSREVEKRSYALARRRFAAAGQTGETNQTIDELVSRIQRTYFDDAKTIGRRALDEALSQIVDTKFEHVHSMAISASDRDGLVEIMRRFMRVATTLVRAFPIHQLDTISPQQAVKIMLNHEDGSKFSWLRKFEGFVDFFAHRCSTAERAGFLDAAQRTSTGAIRIKIDGALSADEADEKDEFTMTLANVQEATGLTDRDQRTRLMRAFNTPFFPDILVCSEVMGEGVDLHRYCRYVIHHDLAWNPSQIEQRTGRVDRLGCKAENRHSIHVYLPYLSGASDERQFRVMRDREQWFRIVMGQDEVTKLIPNDDAGCRPNLPQEFVEQLSFSLEI</sequence>
<dbReference type="SMART" id="SM00487">
    <property type="entry name" value="DEXDc"/>
    <property type="match status" value="1"/>
</dbReference>
<feature type="region of interest" description="Disordered" evidence="2">
    <location>
        <begin position="326"/>
        <end position="345"/>
    </location>
</feature>
<reference evidence="4 5" key="1">
    <citation type="submission" date="2019-02" db="EMBL/GenBank/DDBJ databases">
        <title>Deep-cultivation of Planctomycetes and their phenomic and genomic characterization uncovers novel biology.</title>
        <authorList>
            <person name="Wiegand S."/>
            <person name="Jogler M."/>
            <person name="Boedeker C."/>
            <person name="Pinto D."/>
            <person name="Vollmers J."/>
            <person name="Rivas-Marin E."/>
            <person name="Kohn T."/>
            <person name="Peeters S.H."/>
            <person name="Heuer A."/>
            <person name="Rast P."/>
            <person name="Oberbeckmann S."/>
            <person name="Bunk B."/>
            <person name="Jeske O."/>
            <person name="Meyerdierks A."/>
            <person name="Storesund J.E."/>
            <person name="Kallscheuer N."/>
            <person name="Luecker S."/>
            <person name="Lage O.M."/>
            <person name="Pohl T."/>
            <person name="Merkel B.J."/>
            <person name="Hornburger P."/>
            <person name="Mueller R.-W."/>
            <person name="Bruemmer F."/>
            <person name="Labrenz M."/>
            <person name="Spormann A.M."/>
            <person name="Op den Camp H."/>
            <person name="Overmann J."/>
            <person name="Amann R."/>
            <person name="Jetten M.S.M."/>
            <person name="Mascher T."/>
            <person name="Medema M.H."/>
            <person name="Devos D.P."/>
            <person name="Kaster A.-K."/>
            <person name="Ovreas L."/>
            <person name="Rohde M."/>
            <person name="Galperin M.Y."/>
            <person name="Jogler C."/>
        </authorList>
    </citation>
    <scope>NUCLEOTIDE SEQUENCE [LARGE SCALE GENOMIC DNA]</scope>
    <source>
        <strain evidence="4 5">Q31a</strain>
    </source>
</reference>
<evidence type="ECO:0000256" key="2">
    <source>
        <dbReference type="SAM" id="MobiDB-lite"/>
    </source>
</evidence>
<gene>
    <name evidence="4" type="ORF">Q31a_36240</name>
</gene>
<feature type="compositionally biased region" description="Polar residues" evidence="2">
    <location>
        <begin position="326"/>
        <end position="336"/>
    </location>
</feature>
<dbReference type="GO" id="GO:0016787">
    <property type="term" value="F:hydrolase activity"/>
    <property type="evidence" value="ECO:0007669"/>
    <property type="project" value="UniProtKB-KW"/>
</dbReference>
<feature type="region of interest" description="Disordered" evidence="2">
    <location>
        <begin position="552"/>
        <end position="571"/>
    </location>
</feature>
<dbReference type="InterPro" id="IPR027417">
    <property type="entry name" value="P-loop_NTPase"/>
</dbReference>
<keyword evidence="5" id="KW-1185">Reference proteome</keyword>
<evidence type="ECO:0000259" key="3">
    <source>
        <dbReference type="PROSITE" id="PS51194"/>
    </source>
</evidence>
<accession>A0A518G9Q5</accession>